<comment type="caution">
    <text evidence="1">The sequence shown here is derived from an EMBL/GenBank/DDBJ whole genome shotgun (WGS) entry which is preliminary data.</text>
</comment>
<organism evidence="1 2">
    <name type="scientific">Streptomyces sannanensis</name>
    <dbReference type="NCBI Taxonomy" id="285536"/>
    <lineage>
        <taxon>Bacteria</taxon>
        <taxon>Bacillati</taxon>
        <taxon>Actinomycetota</taxon>
        <taxon>Actinomycetes</taxon>
        <taxon>Kitasatosporales</taxon>
        <taxon>Streptomycetaceae</taxon>
        <taxon>Streptomyces</taxon>
    </lineage>
</organism>
<protein>
    <submittedName>
        <fullName evidence="1">Uncharacterized protein</fullName>
    </submittedName>
</protein>
<reference evidence="2" key="1">
    <citation type="journal article" date="2019" name="Int. J. Syst. Evol. Microbiol.">
        <title>The Global Catalogue of Microorganisms (GCM) 10K type strain sequencing project: providing services to taxonomists for standard genome sequencing and annotation.</title>
        <authorList>
            <consortium name="The Broad Institute Genomics Platform"/>
            <consortium name="The Broad Institute Genome Sequencing Center for Infectious Disease"/>
            <person name="Wu L."/>
            <person name="Ma J."/>
        </authorList>
    </citation>
    <scope>NUCLEOTIDE SEQUENCE [LARGE SCALE GENOMIC DNA]</scope>
    <source>
        <strain evidence="2">JCM 9651</strain>
    </source>
</reference>
<gene>
    <name evidence="1" type="ORF">GCM10020367_11570</name>
</gene>
<dbReference type="Proteomes" id="UP001499990">
    <property type="component" value="Unassembled WGS sequence"/>
</dbReference>
<keyword evidence="2" id="KW-1185">Reference proteome</keyword>
<accession>A0ABP6S7K3</accession>
<evidence type="ECO:0000313" key="1">
    <source>
        <dbReference type="EMBL" id="GAA3369319.1"/>
    </source>
</evidence>
<dbReference type="EMBL" id="BAAAYL010000001">
    <property type="protein sequence ID" value="GAA3369319.1"/>
    <property type="molecule type" value="Genomic_DNA"/>
</dbReference>
<sequence>MTGHPKIATSSELDPKPLVGTWLNTDHGASGGILRIAVTEHDGGLRVRAFGTGSPDERDWGEVPAVLFGAGADPRVGPAFTAEFDLGFLRTVIAGTHKFGILATVVSTAFRDGSGRADYLTREFFHRIGGQS</sequence>
<evidence type="ECO:0000313" key="2">
    <source>
        <dbReference type="Proteomes" id="UP001499990"/>
    </source>
</evidence>
<proteinExistence type="predicted"/>
<dbReference type="RefSeq" id="WP_345035012.1">
    <property type="nucleotide sequence ID" value="NZ_BAAAYL010000001.1"/>
</dbReference>
<name>A0ABP6S7K3_9ACTN</name>